<dbReference type="Gene3D" id="1.20.1250.20">
    <property type="entry name" value="MFS general substrate transporter like domains"/>
    <property type="match status" value="1"/>
</dbReference>
<protein>
    <recommendedName>
        <fullName evidence="6">Major facilitator superfamily (MFS) profile domain-containing protein</fullName>
    </recommendedName>
</protein>
<gene>
    <name evidence="7" type="ORF">KP509_12G086100</name>
</gene>
<evidence type="ECO:0000256" key="1">
    <source>
        <dbReference type="ARBA" id="ARBA00004141"/>
    </source>
</evidence>
<dbReference type="InterPro" id="IPR020846">
    <property type="entry name" value="MFS_dom"/>
</dbReference>
<dbReference type="EMBL" id="CM035417">
    <property type="protein sequence ID" value="KAH7424023.1"/>
    <property type="molecule type" value="Genomic_DNA"/>
</dbReference>
<feature type="transmembrane region" description="Helical" evidence="5">
    <location>
        <begin position="379"/>
        <end position="398"/>
    </location>
</feature>
<comment type="subcellular location">
    <subcellularLocation>
        <location evidence="1">Membrane</location>
        <topology evidence="1">Multi-pass membrane protein</topology>
    </subcellularLocation>
</comment>
<evidence type="ECO:0000256" key="2">
    <source>
        <dbReference type="ARBA" id="ARBA00022692"/>
    </source>
</evidence>
<dbReference type="Pfam" id="PF00083">
    <property type="entry name" value="Sugar_tr"/>
    <property type="match status" value="1"/>
</dbReference>
<sequence length="418" mass="46105">MHENEEEPVAACKSDGCGTADHPVTIDEVFSDHVGNFGRGQILHFLLTSLGWMLQALHILVPVFADRSPVWNYNLNTNSNVSNGHGHNLLLCAPICTDYTEFNKRLGDEFMFHLPTAISIAVNYSTVIRSSAPPCSASNSSWSWLDKKESTISEWNLVSDRVYLQGFAQSAFFIGSIVGSSVFGHLSDWKLGRRGALAFSTISLCVFGMLTAVSPNYQLYVLLRALTGASTGGLAVSSYVLGMELIGPSCRANVALSSLYFFPIGSFLLVAVASAYRMLASGSYNWRYLYVVTSIPSVLYCLSVLPFINESPRWYLVHGHTDKAMEVLMSICNQNGRNLPKGLVLVTCHRSKDLLGETGNRAQQDGSLVQVFKRRDTRYRMLIVVVSWFACALGYYVFNLNVGNLGTNLYLSVMLYNG</sequence>
<organism evidence="7 8">
    <name type="scientific">Ceratopteris richardii</name>
    <name type="common">Triangle waterfern</name>
    <dbReference type="NCBI Taxonomy" id="49495"/>
    <lineage>
        <taxon>Eukaryota</taxon>
        <taxon>Viridiplantae</taxon>
        <taxon>Streptophyta</taxon>
        <taxon>Embryophyta</taxon>
        <taxon>Tracheophyta</taxon>
        <taxon>Polypodiopsida</taxon>
        <taxon>Polypodiidae</taxon>
        <taxon>Polypodiales</taxon>
        <taxon>Pteridineae</taxon>
        <taxon>Pteridaceae</taxon>
        <taxon>Parkerioideae</taxon>
        <taxon>Ceratopteris</taxon>
    </lineage>
</organism>
<feature type="transmembrane region" description="Helical" evidence="5">
    <location>
        <begin position="195"/>
        <end position="213"/>
    </location>
</feature>
<dbReference type="PROSITE" id="PS50850">
    <property type="entry name" value="MFS"/>
    <property type="match status" value="1"/>
</dbReference>
<keyword evidence="3 5" id="KW-1133">Transmembrane helix</keyword>
<dbReference type="InterPro" id="IPR036259">
    <property type="entry name" value="MFS_trans_sf"/>
</dbReference>
<keyword evidence="8" id="KW-1185">Reference proteome</keyword>
<evidence type="ECO:0000256" key="5">
    <source>
        <dbReference type="SAM" id="Phobius"/>
    </source>
</evidence>
<reference evidence="7" key="1">
    <citation type="submission" date="2021-08" db="EMBL/GenBank/DDBJ databases">
        <title>WGS assembly of Ceratopteris richardii.</title>
        <authorList>
            <person name="Marchant D.B."/>
            <person name="Chen G."/>
            <person name="Jenkins J."/>
            <person name="Shu S."/>
            <person name="Leebens-Mack J."/>
            <person name="Grimwood J."/>
            <person name="Schmutz J."/>
            <person name="Soltis P."/>
            <person name="Soltis D."/>
            <person name="Chen Z.-H."/>
        </authorList>
    </citation>
    <scope>NUCLEOTIDE SEQUENCE</scope>
    <source>
        <strain evidence="7">Whitten #5841</strain>
        <tissue evidence="7">Leaf</tissue>
    </source>
</reference>
<dbReference type="InterPro" id="IPR005829">
    <property type="entry name" value="Sugar_transporter_CS"/>
</dbReference>
<keyword evidence="2 5" id="KW-0812">Transmembrane</keyword>
<feature type="transmembrane region" description="Helical" evidence="5">
    <location>
        <begin position="42"/>
        <end position="65"/>
    </location>
</feature>
<dbReference type="AlphaFoldDB" id="A0A8T2TQG8"/>
<evidence type="ECO:0000313" key="8">
    <source>
        <dbReference type="Proteomes" id="UP000825935"/>
    </source>
</evidence>
<dbReference type="SUPFAM" id="SSF103473">
    <property type="entry name" value="MFS general substrate transporter"/>
    <property type="match status" value="1"/>
</dbReference>
<evidence type="ECO:0000256" key="4">
    <source>
        <dbReference type="ARBA" id="ARBA00023136"/>
    </source>
</evidence>
<dbReference type="InterPro" id="IPR005828">
    <property type="entry name" value="MFS_sugar_transport-like"/>
</dbReference>
<accession>A0A8T2TQG8</accession>
<proteinExistence type="predicted"/>
<dbReference type="Proteomes" id="UP000825935">
    <property type="component" value="Chromosome 12"/>
</dbReference>
<evidence type="ECO:0000259" key="6">
    <source>
        <dbReference type="PROSITE" id="PS50850"/>
    </source>
</evidence>
<evidence type="ECO:0000313" key="7">
    <source>
        <dbReference type="EMBL" id="KAH7424023.1"/>
    </source>
</evidence>
<dbReference type="OrthoDB" id="5296287at2759"/>
<dbReference type="PROSITE" id="PS00217">
    <property type="entry name" value="SUGAR_TRANSPORT_2"/>
    <property type="match status" value="1"/>
</dbReference>
<keyword evidence="4 5" id="KW-0472">Membrane</keyword>
<dbReference type="GO" id="GO:0016020">
    <property type="term" value="C:membrane"/>
    <property type="evidence" value="ECO:0007669"/>
    <property type="project" value="UniProtKB-SubCell"/>
</dbReference>
<feature type="domain" description="Major facilitator superfamily (MFS) profile" evidence="6">
    <location>
        <begin position="111"/>
        <end position="418"/>
    </location>
</feature>
<feature type="transmembrane region" description="Helical" evidence="5">
    <location>
        <begin position="219"/>
        <end position="242"/>
    </location>
</feature>
<dbReference type="GO" id="GO:0022857">
    <property type="term" value="F:transmembrane transporter activity"/>
    <property type="evidence" value="ECO:0007669"/>
    <property type="project" value="InterPro"/>
</dbReference>
<evidence type="ECO:0000256" key="3">
    <source>
        <dbReference type="ARBA" id="ARBA00022989"/>
    </source>
</evidence>
<name>A0A8T2TQG8_CERRI</name>
<comment type="caution">
    <text evidence="7">The sequence shown here is derived from an EMBL/GenBank/DDBJ whole genome shotgun (WGS) entry which is preliminary data.</text>
</comment>
<feature type="transmembrane region" description="Helical" evidence="5">
    <location>
        <begin position="288"/>
        <end position="308"/>
    </location>
</feature>
<feature type="transmembrane region" description="Helical" evidence="5">
    <location>
        <begin position="254"/>
        <end position="276"/>
    </location>
</feature>
<feature type="transmembrane region" description="Helical" evidence="5">
    <location>
        <begin position="162"/>
        <end position="183"/>
    </location>
</feature>
<dbReference type="PANTHER" id="PTHR24064">
    <property type="entry name" value="SOLUTE CARRIER FAMILY 22 MEMBER"/>
    <property type="match status" value="1"/>
</dbReference>